<name>A0A8H5F4X8_9AGAR</name>
<evidence type="ECO:0000259" key="1">
    <source>
        <dbReference type="PROSITE" id="PS50181"/>
    </source>
</evidence>
<dbReference type="EMBL" id="JAACJJ010000017">
    <property type="protein sequence ID" value="KAF5323727.1"/>
    <property type="molecule type" value="Genomic_DNA"/>
</dbReference>
<dbReference type="AlphaFoldDB" id="A0A8H5F4X8"/>
<sequence>MNTLALPPELWLGIMKLMRRRNLCSLALVNRHLSEIARSELFTSFSYKALDPANYDDGQTQFAKERQEIHRFLSLAEGPARFARIWSYTRYHLHYNRDPDEERELQTISNLSILSLSGMPLSGAVLEPVSLLPKLSSLTLSKILSYGLMPRHILLNVEHFKLEVDARAGLRNEIDTLEYNLTFDPKRLRSLAVKDDINLFSTVADALAEDKVEFPLLVSLELAVMRLDMSSIYHVLPLLPALKTLAI</sequence>
<dbReference type="Gene3D" id="3.80.10.10">
    <property type="entry name" value="Ribonuclease Inhibitor"/>
    <property type="match status" value="1"/>
</dbReference>
<protein>
    <recommendedName>
        <fullName evidence="1">F-box domain-containing protein</fullName>
    </recommendedName>
</protein>
<dbReference type="InterPro" id="IPR036047">
    <property type="entry name" value="F-box-like_dom_sf"/>
</dbReference>
<dbReference type="PROSITE" id="PS50181">
    <property type="entry name" value="FBOX"/>
    <property type="match status" value="1"/>
</dbReference>
<dbReference type="SUPFAM" id="SSF52047">
    <property type="entry name" value="RNI-like"/>
    <property type="match status" value="1"/>
</dbReference>
<dbReference type="Proteomes" id="UP000567179">
    <property type="component" value="Unassembled WGS sequence"/>
</dbReference>
<evidence type="ECO:0000313" key="2">
    <source>
        <dbReference type="EMBL" id="KAF5323727.1"/>
    </source>
</evidence>
<reference evidence="2 3" key="1">
    <citation type="journal article" date="2020" name="ISME J.">
        <title>Uncovering the hidden diversity of litter-decomposition mechanisms in mushroom-forming fungi.</title>
        <authorList>
            <person name="Floudas D."/>
            <person name="Bentzer J."/>
            <person name="Ahren D."/>
            <person name="Johansson T."/>
            <person name="Persson P."/>
            <person name="Tunlid A."/>
        </authorList>
    </citation>
    <scope>NUCLEOTIDE SEQUENCE [LARGE SCALE GENOMIC DNA]</scope>
    <source>
        <strain evidence="2 3">CBS 101986</strain>
    </source>
</reference>
<dbReference type="Pfam" id="PF00646">
    <property type="entry name" value="F-box"/>
    <property type="match status" value="1"/>
</dbReference>
<accession>A0A8H5F4X8</accession>
<comment type="caution">
    <text evidence="2">The sequence shown here is derived from an EMBL/GenBank/DDBJ whole genome shotgun (WGS) entry which is preliminary data.</text>
</comment>
<dbReference type="InterPro" id="IPR001810">
    <property type="entry name" value="F-box_dom"/>
</dbReference>
<dbReference type="SUPFAM" id="SSF81383">
    <property type="entry name" value="F-box domain"/>
    <property type="match status" value="1"/>
</dbReference>
<gene>
    <name evidence="2" type="ORF">D9619_012978</name>
</gene>
<keyword evidence="3" id="KW-1185">Reference proteome</keyword>
<dbReference type="InterPro" id="IPR032675">
    <property type="entry name" value="LRR_dom_sf"/>
</dbReference>
<organism evidence="2 3">
    <name type="scientific">Psilocybe cf. subviscida</name>
    <dbReference type="NCBI Taxonomy" id="2480587"/>
    <lineage>
        <taxon>Eukaryota</taxon>
        <taxon>Fungi</taxon>
        <taxon>Dikarya</taxon>
        <taxon>Basidiomycota</taxon>
        <taxon>Agaricomycotina</taxon>
        <taxon>Agaricomycetes</taxon>
        <taxon>Agaricomycetidae</taxon>
        <taxon>Agaricales</taxon>
        <taxon>Agaricineae</taxon>
        <taxon>Strophariaceae</taxon>
        <taxon>Psilocybe</taxon>
    </lineage>
</organism>
<feature type="domain" description="F-box" evidence="1">
    <location>
        <begin position="1"/>
        <end position="50"/>
    </location>
</feature>
<proteinExistence type="predicted"/>
<evidence type="ECO:0000313" key="3">
    <source>
        <dbReference type="Proteomes" id="UP000567179"/>
    </source>
</evidence>